<sequence>MEARSGAPPPPPPGIKGAFTPRDAGKKQSSQLGAEREYSSFLRLNNLNDDFPQRYWAVYLSGSMAGGELVSSRMSEVSSRLLDKRTKKSSERQAAFRLLDRRSSAGIGKRGKRESPEKTRRPAALSGTIPRCVSLVVTPPGIEPGSPRRELRLLCTRRRDILEVELQQDYRKVWIDRGWTIPRCSLAVRCRLRSPCMPRLYLAGTRQRLSSNPCRFLARSASKLQYLRYRISTAASSSPRKKKRKEEEGHLHPAGPNTGEARLGVARYSPVGHNLRIVTAGNERCRGGVVLRLLASHQGERGSIPGGLATGFWLVGNRAGRYLLFGGFSRESPVSPRPSISGVASYSHRFTLVGWFTPLSTPLKKIRSFQDKVAVKHVYTGFTFSVGSQFIRHALDDSKLIADYQGKQLVGAILATVWVNEQACGSRVYTGLRSLASSRVVSLAATPKPTSPKCLNCLKETGNSAAELMSLAQEFSEACQTFSRPVTDVRQTQ</sequence>
<comment type="caution">
    <text evidence="2">The sequence shown here is derived from an EMBL/GenBank/DDBJ whole genome shotgun (WGS) entry which is preliminary data.</text>
</comment>
<evidence type="ECO:0000313" key="3">
    <source>
        <dbReference type="Proteomes" id="UP001159363"/>
    </source>
</evidence>
<keyword evidence="3" id="KW-1185">Reference proteome</keyword>
<proteinExistence type="predicted"/>
<gene>
    <name evidence="2" type="ORF">PR048_031533</name>
</gene>
<name>A0ABQ9G5K1_9NEOP</name>
<dbReference type="EMBL" id="JARBHB010000015">
    <property type="protein sequence ID" value="KAJ8867730.1"/>
    <property type="molecule type" value="Genomic_DNA"/>
</dbReference>
<evidence type="ECO:0000256" key="1">
    <source>
        <dbReference type="SAM" id="MobiDB-lite"/>
    </source>
</evidence>
<accession>A0ABQ9G5K1</accession>
<organism evidence="2 3">
    <name type="scientific">Dryococelus australis</name>
    <dbReference type="NCBI Taxonomy" id="614101"/>
    <lineage>
        <taxon>Eukaryota</taxon>
        <taxon>Metazoa</taxon>
        <taxon>Ecdysozoa</taxon>
        <taxon>Arthropoda</taxon>
        <taxon>Hexapoda</taxon>
        <taxon>Insecta</taxon>
        <taxon>Pterygota</taxon>
        <taxon>Neoptera</taxon>
        <taxon>Polyneoptera</taxon>
        <taxon>Phasmatodea</taxon>
        <taxon>Verophasmatodea</taxon>
        <taxon>Anareolatae</taxon>
        <taxon>Phasmatidae</taxon>
        <taxon>Eurycanthinae</taxon>
        <taxon>Dryococelus</taxon>
    </lineage>
</organism>
<dbReference type="Proteomes" id="UP001159363">
    <property type="component" value="Chromosome 14"/>
</dbReference>
<feature type="region of interest" description="Disordered" evidence="1">
    <location>
        <begin position="1"/>
        <end position="33"/>
    </location>
</feature>
<feature type="region of interest" description="Disordered" evidence="1">
    <location>
        <begin position="235"/>
        <end position="263"/>
    </location>
</feature>
<protein>
    <submittedName>
        <fullName evidence="2">Uncharacterized protein</fullName>
    </submittedName>
</protein>
<reference evidence="2 3" key="1">
    <citation type="submission" date="2023-02" db="EMBL/GenBank/DDBJ databases">
        <title>LHISI_Scaffold_Assembly.</title>
        <authorList>
            <person name="Stuart O.P."/>
            <person name="Cleave R."/>
            <person name="Magrath M.J.L."/>
            <person name="Mikheyev A.S."/>
        </authorList>
    </citation>
    <scope>NUCLEOTIDE SEQUENCE [LARGE SCALE GENOMIC DNA]</scope>
    <source>
        <strain evidence="2">Daus_M_001</strain>
        <tissue evidence="2">Leg muscle</tissue>
    </source>
</reference>
<evidence type="ECO:0000313" key="2">
    <source>
        <dbReference type="EMBL" id="KAJ8867730.1"/>
    </source>
</evidence>